<dbReference type="InterPro" id="IPR007874">
    <property type="entry name" value="MinC_N"/>
</dbReference>
<dbReference type="Pfam" id="PF03775">
    <property type="entry name" value="MinC_C"/>
    <property type="match status" value="1"/>
</dbReference>
<dbReference type="NCBIfam" id="TIGR01222">
    <property type="entry name" value="minC"/>
    <property type="match status" value="1"/>
</dbReference>
<dbReference type="InterPro" id="IPR016098">
    <property type="entry name" value="CAP/MinC_C"/>
</dbReference>
<comment type="function">
    <text evidence="5 6">Cell division inhibitor that blocks the formation of polar Z ring septums. Rapidly oscillates between the poles of the cell to destabilize FtsZ filaments that have formed before they mature into polar Z rings. Prevents FtsZ polymerization.</text>
</comment>
<dbReference type="Gene3D" id="2.160.20.70">
    <property type="match status" value="1"/>
</dbReference>
<sequence>MQKKSIEIKGSNFTLLVLYLNNNNLDLINKSLYKKIQECPNFFKNAPVIVNISGLSNIEDWKKIQEIIIFHGFNIVGVSGCKNDILKKNIISLGLPVLSENKKNINHNINIIDNSYVNFLHKEKEIFIKKTKKIEKTHIIDIPVRSGQKIYAKHADLIVINNVSAGAELVADGNIHIYGIVRGRVLAGANGDTTRKIFCTGLFAELVSISGEYWLSDQIPSKFIGKSAQIYLKNKFLTINPLG</sequence>
<evidence type="ECO:0000256" key="1">
    <source>
        <dbReference type="ARBA" id="ARBA00006291"/>
    </source>
</evidence>
<dbReference type="GO" id="GO:0000902">
    <property type="term" value="P:cell morphogenesis"/>
    <property type="evidence" value="ECO:0007669"/>
    <property type="project" value="InterPro"/>
</dbReference>
<dbReference type="Gene3D" id="3.30.70.260">
    <property type="match status" value="1"/>
</dbReference>
<dbReference type="OrthoDB" id="9794530at2"/>
<reference evidence="9 10" key="1">
    <citation type="submission" date="2018-12" db="EMBL/GenBank/DDBJ databases">
        <authorList>
            <person name="Chong R.A."/>
        </authorList>
    </citation>
    <scope>NUCLEOTIDE SEQUENCE [LARGE SCALE GENOMIC DNA]</scope>
    <source>
        <strain evidence="9 10">Lps</strain>
    </source>
</reference>
<proteinExistence type="inferred from homology"/>
<keyword evidence="2 6" id="KW-0132">Cell division</keyword>
<protein>
    <recommendedName>
        <fullName evidence="6">Probable septum site-determining protein MinC</fullName>
    </recommendedName>
</protein>
<evidence type="ECO:0000259" key="7">
    <source>
        <dbReference type="Pfam" id="PF03775"/>
    </source>
</evidence>
<dbReference type="Proteomes" id="UP000298564">
    <property type="component" value="Chromosome"/>
</dbReference>
<dbReference type="InterPro" id="IPR013033">
    <property type="entry name" value="MinC"/>
</dbReference>
<dbReference type="AlphaFoldDB" id="A0A4D6XX00"/>
<comment type="subunit">
    <text evidence="6">Interacts with MinD and FtsZ.</text>
</comment>
<dbReference type="SUPFAM" id="SSF63848">
    <property type="entry name" value="Cell-division inhibitor MinC, C-terminal domain"/>
    <property type="match status" value="1"/>
</dbReference>
<keyword evidence="4 6" id="KW-0131">Cell cycle</keyword>
<dbReference type="GO" id="GO:0000917">
    <property type="term" value="P:division septum assembly"/>
    <property type="evidence" value="ECO:0007669"/>
    <property type="project" value="UniProtKB-KW"/>
</dbReference>
<dbReference type="HAMAP" id="MF_00267">
    <property type="entry name" value="MinC"/>
    <property type="match status" value="1"/>
</dbReference>
<feature type="domain" description="Septum formation inhibitor MinC N-terminal" evidence="8">
    <location>
        <begin position="6"/>
        <end position="74"/>
    </location>
</feature>
<dbReference type="InterPro" id="IPR036145">
    <property type="entry name" value="MinC_C_sf"/>
</dbReference>
<reference evidence="9 10" key="2">
    <citation type="submission" date="2019-05" db="EMBL/GenBank/DDBJ databases">
        <title>Genome evolution of the obligate endosymbiont Buchnera aphidicola.</title>
        <authorList>
            <person name="Moran N.A."/>
        </authorList>
    </citation>
    <scope>NUCLEOTIDE SEQUENCE [LARGE SCALE GENOMIC DNA]</scope>
    <source>
        <strain evidence="9 10">Lps</strain>
    </source>
</reference>
<dbReference type="InterPro" id="IPR005526">
    <property type="entry name" value="Septum_form_inhib_MinC_C"/>
</dbReference>
<dbReference type="RefSeq" id="WP_158356032.1">
    <property type="nucleotide sequence ID" value="NZ_CP034870.1"/>
</dbReference>
<feature type="domain" description="Septum formation inhibitor MinC C-terminal" evidence="7">
    <location>
        <begin position="140"/>
        <end position="239"/>
    </location>
</feature>
<dbReference type="Pfam" id="PF05209">
    <property type="entry name" value="MinC_N"/>
    <property type="match status" value="1"/>
</dbReference>
<dbReference type="GO" id="GO:0051302">
    <property type="term" value="P:regulation of cell division"/>
    <property type="evidence" value="ECO:0007669"/>
    <property type="project" value="InterPro"/>
</dbReference>
<evidence type="ECO:0000256" key="6">
    <source>
        <dbReference type="HAMAP-Rule" id="MF_00267"/>
    </source>
</evidence>
<evidence type="ECO:0000256" key="5">
    <source>
        <dbReference type="ARBA" id="ARBA00025606"/>
    </source>
</evidence>
<evidence type="ECO:0000313" key="9">
    <source>
        <dbReference type="EMBL" id="QCI22192.1"/>
    </source>
</evidence>
<evidence type="ECO:0000256" key="4">
    <source>
        <dbReference type="ARBA" id="ARBA00023306"/>
    </source>
</evidence>
<dbReference type="PANTHER" id="PTHR34108:SF1">
    <property type="entry name" value="SEPTUM SITE-DETERMINING PROTEIN MINC"/>
    <property type="match status" value="1"/>
</dbReference>
<evidence type="ECO:0000313" key="10">
    <source>
        <dbReference type="Proteomes" id="UP000298564"/>
    </source>
</evidence>
<comment type="similarity">
    <text evidence="1 6">Belongs to the MinC family.</text>
</comment>
<dbReference type="EMBL" id="CP034870">
    <property type="protein sequence ID" value="QCI22192.1"/>
    <property type="molecule type" value="Genomic_DNA"/>
</dbReference>
<dbReference type="PANTHER" id="PTHR34108">
    <property type="entry name" value="SEPTUM SITE-DETERMINING PROTEIN MINC"/>
    <property type="match status" value="1"/>
</dbReference>
<keyword evidence="3 6" id="KW-0717">Septation</keyword>
<gene>
    <name evidence="6 9" type="primary">minC</name>
    <name evidence="9" type="ORF">D9V70_01685</name>
</gene>
<name>A0A4D6XX00_9GAMM</name>
<evidence type="ECO:0000259" key="8">
    <source>
        <dbReference type="Pfam" id="PF05209"/>
    </source>
</evidence>
<accession>A0A4D6XX00</accession>
<evidence type="ECO:0000256" key="3">
    <source>
        <dbReference type="ARBA" id="ARBA00023210"/>
    </source>
</evidence>
<organism evidence="9 10">
    <name type="scientific">Buchnera aphidicola</name>
    <name type="common">Lipaphis pseudobrassicae</name>
    <dbReference type="NCBI Taxonomy" id="1258543"/>
    <lineage>
        <taxon>Bacteria</taxon>
        <taxon>Pseudomonadati</taxon>
        <taxon>Pseudomonadota</taxon>
        <taxon>Gammaproteobacteria</taxon>
        <taxon>Enterobacterales</taxon>
        <taxon>Erwiniaceae</taxon>
        <taxon>Buchnera</taxon>
    </lineage>
</organism>
<evidence type="ECO:0000256" key="2">
    <source>
        <dbReference type="ARBA" id="ARBA00022618"/>
    </source>
</evidence>
<dbReference type="GO" id="GO:1901891">
    <property type="term" value="P:regulation of cell septum assembly"/>
    <property type="evidence" value="ECO:0007669"/>
    <property type="project" value="InterPro"/>
</dbReference>